<sequence length="313" mass="32975">MCVVGVVFSLAQTGRSADRYDKLSSVSAQYVHSDDEATPEAWRSLFGEGRLGLRSDQRWSTGPGESPSVVPVIRVSDPSRVGEFFHGDAHLPDFAGSSVISTNPRDEVGDTLDWISPEGGPVTVRVAGVWTTNKYVAHQYLVDDSSFPSPPPYPGILLARDAASAPPDSVTWDAWTTAQLRSGLTAQIVGLAAIAVPPLLIAAIALTGLVLNFAAGARRGVSSLYALGQTRLQAVSTLSISTGTAIVGAGLLCSVPLLLVRLAESRIIRGSGYAIDVDFPLTMILIVYCALTIIAIGGTILVSSQRRFLDPSA</sequence>
<comment type="caution">
    <text evidence="2">The sequence shown here is derived from an EMBL/GenBank/DDBJ whole genome shotgun (WGS) entry which is preliminary data.</text>
</comment>
<evidence type="ECO:0000313" key="3">
    <source>
        <dbReference type="Proteomes" id="UP000471120"/>
    </source>
</evidence>
<feature type="transmembrane region" description="Helical" evidence="1">
    <location>
        <begin position="235"/>
        <end position="259"/>
    </location>
</feature>
<dbReference type="EMBL" id="QRCM01000001">
    <property type="protein sequence ID" value="TXG90390.1"/>
    <property type="molecule type" value="Genomic_DNA"/>
</dbReference>
<reference evidence="2 3" key="1">
    <citation type="submission" date="2018-07" db="EMBL/GenBank/DDBJ databases">
        <title>Genome sequence of Rhodococcus rhodnii ATCC 35071 from Rhodnius prolixus.</title>
        <authorList>
            <person name="Patel V."/>
            <person name="Vogel K.J."/>
        </authorList>
    </citation>
    <scope>NUCLEOTIDE SEQUENCE [LARGE SCALE GENOMIC DNA]</scope>
    <source>
        <strain evidence="2 3">ATCC 35071</strain>
    </source>
</reference>
<keyword evidence="1" id="KW-1133">Transmembrane helix</keyword>
<feature type="transmembrane region" description="Helical" evidence="1">
    <location>
        <begin position="279"/>
        <end position="302"/>
    </location>
</feature>
<keyword evidence="1" id="KW-0472">Membrane</keyword>
<gene>
    <name evidence="2" type="ORF">DW322_09345</name>
</gene>
<dbReference type="AlphaFoldDB" id="A0A6P2CEL0"/>
<keyword evidence="1" id="KW-0812">Transmembrane</keyword>
<accession>A0A6P2CEL0</accession>
<evidence type="ECO:0000313" key="2">
    <source>
        <dbReference type="EMBL" id="TXG90390.1"/>
    </source>
</evidence>
<dbReference type="Proteomes" id="UP000471120">
    <property type="component" value="Unassembled WGS sequence"/>
</dbReference>
<proteinExistence type="predicted"/>
<feature type="transmembrane region" description="Helical" evidence="1">
    <location>
        <begin position="188"/>
        <end position="214"/>
    </location>
</feature>
<evidence type="ECO:0000256" key="1">
    <source>
        <dbReference type="SAM" id="Phobius"/>
    </source>
</evidence>
<name>A0A6P2CEL0_9NOCA</name>
<protein>
    <submittedName>
        <fullName evidence="2">ABC transporter permease</fullName>
    </submittedName>
</protein>
<organism evidence="2 3">
    <name type="scientific">Rhodococcus rhodnii</name>
    <dbReference type="NCBI Taxonomy" id="38312"/>
    <lineage>
        <taxon>Bacteria</taxon>
        <taxon>Bacillati</taxon>
        <taxon>Actinomycetota</taxon>
        <taxon>Actinomycetes</taxon>
        <taxon>Mycobacteriales</taxon>
        <taxon>Nocardiaceae</taxon>
        <taxon>Rhodococcus</taxon>
    </lineage>
</organism>